<dbReference type="Proteomes" id="UP000317010">
    <property type="component" value="Unassembled WGS sequence"/>
</dbReference>
<sequence>MYLNDLPKESKKTDSDCRGLKKGLKKWIVLLFFLQVGFTAFAQKVNISAHNMPFDKFVSLVKSQTGYSFFYNHDWLKQARPVTLNAKDMLLDDVLRACFENEPFSYAIVNKTIVLKLKSATDNQKYPVNRQRDHVTGRVYDTTGAPIQGANVEALGSVTYHTTTNAKGDFEFPDLTKGDSIIVSYVGYRKELLIYAGAPSVTITLHHSHSVLDAVVVQAYGTTTRRDNIGSISTVTAAQIEKQPVINVVDALEGQVPGLNITPTGGAPGSRTLVQIRGQNSLASATDPQTVLSTYDQPLFIVDGVPMPLQNQALIGGSFANAQFTGPLAQQVGLSSLNGINPHDIESISVLKDADATSIYGSQGSNGVVIITTKRAKAGADALSVAYNQGITEATRTTPMMNIQQYLQMRNEALTNDQLTPSTSLDPDLLLFDQNKNTNWVKDFFGGTAKYTDLHLSQSGGNEYNNYLISGGYTRSTYDFPGDMSDNRYTFHSSFTHTSENKKFKLDFGTDYSYDSNDNSGEPAALAGFTLPPNFPNLLDANGNPVWSYKGYSYNNLQGNPLAYLKTAGSNGTYNLNTHILASYNFLSNLSVSLNAGYGRATQDFTSEQPIASQNPQYGPTGSSTFSFGNTDVINIIPQLNYYKQIGKGKLSVLIGGTYKKNYGTQYTILGFGYTSDQLLNSTSGASSYQITNTASYYKYVDGFTRINYNWDGKYIINLTGNHDGSSNFGPDKRYGSFGSAGVGWILSEENWVKNNLTFLSFAKLAVNYGTSGSDGVQPYQYQPNWQVSGSFPYQGFTGYTPITPLNPVYAWALNKKFNEQIDLGFFQNKLLVNFNVYQNLETNQLVSYLEPIQTGFSGITENAPYQVENRGWELAISSGNIKFGAFSWTGSFNMAHNSNVLKSFPGIQNTPYASLYVVGKPLSDIQVIPYEGVNPQTGLFQFKAANGTITSSPNLYSGFNSVGGDETQLVDINPKLQGGFGNTLNYKRWSLYLFFNFSVQKGANYLYNIYANGASDIPGSPLVNEPAILFGKEWKQPGDQATIQRFADGFNGSNAFNIYNAASAFSSSTGAYSDASYIRLKTASLSYRLPDSWAKKMALKSCSFYVSGQNLFLITGYQLGDPESLSLFSLPPQRTIVAGINANL</sequence>
<dbReference type="GO" id="GO:0009279">
    <property type="term" value="C:cell outer membrane"/>
    <property type="evidence" value="ECO:0007669"/>
    <property type="project" value="UniProtKB-SubCell"/>
</dbReference>
<keyword evidence="4" id="KW-1185">Reference proteome</keyword>
<comment type="similarity">
    <text evidence="1">Belongs to the TonB-dependent receptor family.</text>
</comment>
<dbReference type="Gene3D" id="2.60.40.1120">
    <property type="entry name" value="Carboxypeptidase-like, regulatory domain"/>
    <property type="match status" value="1"/>
</dbReference>
<dbReference type="InterPro" id="IPR023997">
    <property type="entry name" value="TonB-dep_OMP_SusC/RagA_CS"/>
</dbReference>
<dbReference type="NCBIfam" id="TIGR04056">
    <property type="entry name" value="OMP_RagA_SusC"/>
    <property type="match status" value="1"/>
</dbReference>
<dbReference type="InterPro" id="IPR023996">
    <property type="entry name" value="TonB-dep_OMP_SusC/RagA"/>
</dbReference>
<dbReference type="OrthoDB" id="9768177at2"/>
<keyword evidence="1" id="KW-0998">Cell outer membrane</keyword>
<keyword evidence="1" id="KW-1134">Transmembrane beta strand</keyword>
<dbReference type="AlphaFoldDB" id="A0A562TWX9"/>
<keyword evidence="1" id="KW-0813">Transport</keyword>
<dbReference type="InterPro" id="IPR008969">
    <property type="entry name" value="CarboxyPept-like_regulatory"/>
</dbReference>
<comment type="subcellular location">
    <subcellularLocation>
        <location evidence="1">Cell outer membrane</location>
        <topology evidence="1">Multi-pass membrane protein</topology>
    </subcellularLocation>
</comment>
<dbReference type="Gene3D" id="2.170.130.10">
    <property type="entry name" value="TonB-dependent receptor, plug domain"/>
    <property type="match status" value="1"/>
</dbReference>
<accession>A0A562TWX9</accession>
<dbReference type="EMBL" id="VLLI01000010">
    <property type="protein sequence ID" value="TWI97614.1"/>
    <property type="molecule type" value="Genomic_DNA"/>
</dbReference>
<dbReference type="Pfam" id="PF13620">
    <property type="entry name" value="CarboxypepD_reg"/>
    <property type="match status" value="1"/>
</dbReference>
<dbReference type="NCBIfam" id="TIGR04057">
    <property type="entry name" value="SusC_RagA_signa"/>
    <property type="match status" value="1"/>
</dbReference>
<organism evidence="3 4">
    <name type="scientific">Mucilaginibacter frigoritolerans</name>
    <dbReference type="NCBI Taxonomy" id="652788"/>
    <lineage>
        <taxon>Bacteria</taxon>
        <taxon>Pseudomonadati</taxon>
        <taxon>Bacteroidota</taxon>
        <taxon>Sphingobacteriia</taxon>
        <taxon>Sphingobacteriales</taxon>
        <taxon>Sphingobacteriaceae</taxon>
        <taxon>Mucilaginibacter</taxon>
    </lineage>
</organism>
<reference evidence="3 4" key="1">
    <citation type="submission" date="2019-07" db="EMBL/GenBank/DDBJ databases">
        <title>Genomic Encyclopedia of Archaeal and Bacterial Type Strains, Phase II (KMG-II): from individual species to whole genera.</title>
        <authorList>
            <person name="Goeker M."/>
        </authorList>
    </citation>
    <scope>NUCLEOTIDE SEQUENCE [LARGE SCALE GENOMIC DNA]</scope>
    <source>
        <strain evidence="3 4">ATCC BAA-1854</strain>
    </source>
</reference>
<dbReference type="Pfam" id="PF07715">
    <property type="entry name" value="Plug"/>
    <property type="match status" value="1"/>
</dbReference>
<evidence type="ECO:0000313" key="4">
    <source>
        <dbReference type="Proteomes" id="UP000317010"/>
    </source>
</evidence>
<dbReference type="SUPFAM" id="SSF56935">
    <property type="entry name" value="Porins"/>
    <property type="match status" value="1"/>
</dbReference>
<evidence type="ECO:0000259" key="2">
    <source>
        <dbReference type="Pfam" id="PF07715"/>
    </source>
</evidence>
<dbReference type="InterPro" id="IPR012910">
    <property type="entry name" value="Plug_dom"/>
</dbReference>
<dbReference type="RefSeq" id="WP_144914446.1">
    <property type="nucleotide sequence ID" value="NZ_VLLI01000010.1"/>
</dbReference>
<dbReference type="InterPro" id="IPR039426">
    <property type="entry name" value="TonB-dep_rcpt-like"/>
</dbReference>
<protein>
    <submittedName>
        <fullName evidence="3">TonB-linked SusC/RagA family outer membrane protein</fullName>
    </submittedName>
</protein>
<dbReference type="InterPro" id="IPR037066">
    <property type="entry name" value="Plug_dom_sf"/>
</dbReference>
<dbReference type="PROSITE" id="PS52016">
    <property type="entry name" value="TONB_DEPENDENT_REC_3"/>
    <property type="match status" value="1"/>
</dbReference>
<dbReference type="SUPFAM" id="SSF49464">
    <property type="entry name" value="Carboxypeptidase regulatory domain-like"/>
    <property type="match status" value="1"/>
</dbReference>
<evidence type="ECO:0000313" key="3">
    <source>
        <dbReference type="EMBL" id="TWI97614.1"/>
    </source>
</evidence>
<gene>
    <name evidence="3" type="ORF">JN11_03436</name>
</gene>
<proteinExistence type="inferred from homology"/>
<feature type="domain" description="TonB-dependent receptor plug" evidence="2">
    <location>
        <begin position="226"/>
        <end position="368"/>
    </location>
</feature>
<keyword evidence="1" id="KW-0812">Transmembrane</keyword>
<evidence type="ECO:0000256" key="1">
    <source>
        <dbReference type="PROSITE-ProRule" id="PRU01360"/>
    </source>
</evidence>
<name>A0A562TWX9_9SPHI</name>
<keyword evidence="1" id="KW-0472">Membrane</keyword>
<comment type="caution">
    <text evidence="3">The sequence shown here is derived from an EMBL/GenBank/DDBJ whole genome shotgun (WGS) entry which is preliminary data.</text>
</comment>